<gene>
    <name evidence="1" type="ORF">N7530_012715</name>
</gene>
<sequence length="370" mass="41612">MLRYGPPTIRAIEDFLGPGSATPSAADYLGLQTPANALNTHQELISSEGDVTRDFDQNIIPPVALAFSGQSAWSCPRPESQPVIGAPMLWSRSLVGANGSSSSNARTVDYQMMMQHQVSSLDSAAMIGEMKKPRVIRRNEWTFQISSSSSTLRLAQELRAYAFLYRCPQVFVFDMRTLVIVQFRALSPQDISAEDCPIDICVIPRTPNPDMRDPCTMQYALYRLGWRGWVRLCATLASKEDRRSGEIIRARTSLSLGGLTRKYVYWSGNPIWVDDRGREHDIHPSGCWRDFIFKVRPRQDDTQEVRGFWAWRWEDLAKRGFGLGFQLLYSPTGNPPRVLNCVNPPMGSWRVPAGWVLVGGFGRWAGFGEA</sequence>
<keyword evidence="2" id="KW-1185">Reference proteome</keyword>
<comment type="caution">
    <text evidence="1">The sequence shown here is derived from an EMBL/GenBank/DDBJ whole genome shotgun (WGS) entry which is preliminary data.</text>
</comment>
<organism evidence="1 2">
    <name type="scientific">Penicillium desertorum</name>
    <dbReference type="NCBI Taxonomy" id="1303715"/>
    <lineage>
        <taxon>Eukaryota</taxon>
        <taxon>Fungi</taxon>
        <taxon>Dikarya</taxon>
        <taxon>Ascomycota</taxon>
        <taxon>Pezizomycotina</taxon>
        <taxon>Eurotiomycetes</taxon>
        <taxon>Eurotiomycetidae</taxon>
        <taxon>Eurotiales</taxon>
        <taxon>Aspergillaceae</taxon>
        <taxon>Penicillium</taxon>
    </lineage>
</organism>
<reference evidence="1" key="2">
    <citation type="journal article" date="2023" name="IMA Fungus">
        <title>Comparative genomic study of the Penicillium genus elucidates a diverse pangenome and 15 lateral gene transfer events.</title>
        <authorList>
            <person name="Petersen C."/>
            <person name="Sorensen T."/>
            <person name="Nielsen M.R."/>
            <person name="Sondergaard T.E."/>
            <person name="Sorensen J.L."/>
            <person name="Fitzpatrick D.A."/>
            <person name="Frisvad J.C."/>
            <person name="Nielsen K.L."/>
        </authorList>
    </citation>
    <scope>NUCLEOTIDE SEQUENCE</scope>
    <source>
        <strain evidence="1">IBT 17660</strain>
    </source>
</reference>
<dbReference type="AlphaFoldDB" id="A0A9W9WD89"/>
<protein>
    <submittedName>
        <fullName evidence="1">Uncharacterized protein</fullName>
    </submittedName>
</protein>
<accession>A0A9W9WD89</accession>
<evidence type="ECO:0000313" key="2">
    <source>
        <dbReference type="Proteomes" id="UP001147760"/>
    </source>
</evidence>
<evidence type="ECO:0000313" key="1">
    <source>
        <dbReference type="EMBL" id="KAJ5454946.1"/>
    </source>
</evidence>
<dbReference type="Proteomes" id="UP001147760">
    <property type="component" value="Unassembled WGS sequence"/>
</dbReference>
<dbReference type="OrthoDB" id="4317186at2759"/>
<dbReference type="EMBL" id="JAPWDO010000010">
    <property type="protein sequence ID" value="KAJ5454946.1"/>
    <property type="molecule type" value="Genomic_DNA"/>
</dbReference>
<name>A0A9W9WD89_9EURO</name>
<reference evidence="1" key="1">
    <citation type="submission" date="2022-12" db="EMBL/GenBank/DDBJ databases">
        <authorList>
            <person name="Petersen C."/>
        </authorList>
    </citation>
    <scope>NUCLEOTIDE SEQUENCE</scope>
    <source>
        <strain evidence="1">IBT 17660</strain>
    </source>
</reference>
<proteinExistence type="predicted"/>